<dbReference type="EMBL" id="VUNS01000036">
    <property type="protein sequence ID" value="MST99437.1"/>
    <property type="molecule type" value="Genomic_DNA"/>
</dbReference>
<evidence type="ECO:0000313" key="3">
    <source>
        <dbReference type="EMBL" id="MST99437.1"/>
    </source>
</evidence>
<evidence type="ECO:0000313" key="4">
    <source>
        <dbReference type="Proteomes" id="UP000435649"/>
    </source>
</evidence>
<feature type="domain" description="DUF3644" evidence="2">
    <location>
        <begin position="13"/>
        <end position="195"/>
    </location>
</feature>
<dbReference type="RefSeq" id="WP_154420629.1">
    <property type="nucleotide sequence ID" value="NZ_VUNS01000036.1"/>
</dbReference>
<keyword evidence="1" id="KW-1133">Transmembrane helix</keyword>
<comment type="caution">
    <text evidence="3">The sequence shown here is derived from an EMBL/GenBank/DDBJ whole genome shotgun (WGS) entry which is preliminary data.</text>
</comment>
<sequence>MGRIRRVGSVKQELLQKSKEAALSAVQIFNNPNISFKAETYIVLMIIAWTYLLHAFYRSTGIEYRYFQTQANGKRKFDRTKNGAYKFWELERCLNDESSPLDKDTSNNLRFLIGIRHEIEHQMTTRIDDILSAKFQACCLNYDEYLRKLFNDSTMQRHLSFSLQFSSISDEQKEMLSDKKDLPGNIKSYILNFDKLLSDVEYGSPKYAYRILFVPKTANRKGQADQVIEFVKADSELAEKVNAHYAVIKETERPKFLPGQIVSYVQSKGYGKFRMHEHTMLVKQEDAKNTAKGFGVMIAGKDWRWYQSWLDFVLDHCQKNKSLYEGPVSLKKRA</sequence>
<dbReference type="InterPro" id="IPR022104">
    <property type="entry name" value="DUF3644"/>
</dbReference>
<proteinExistence type="predicted"/>
<keyword evidence="4" id="KW-1185">Reference proteome</keyword>
<protein>
    <submittedName>
        <fullName evidence="3">DUF3644 domain-containing protein</fullName>
    </submittedName>
</protein>
<evidence type="ECO:0000256" key="1">
    <source>
        <dbReference type="SAM" id="Phobius"/>
    </source>
</evidence>
<evidence type="ECO:0000259" key="2">
    <source>
        <dbReference type="Pfam" id="PF12358"/>
    </source>
</evidence>
<dbReference type="Pfam" id="PF12358">
    <property type="entry name" value="DUF3644"/>
    <property type="match status" value="1"/>
</dbReference>
<keyword evidence="1" id="KW-0472">Membrane</keyword>
<keyword evidence="1" id="KW-0812">Transmembrane</keyword>
<accession>A0A844G6H1</accession>
<reference evidence="3 4" key="1">
    <citation type="submission" date="2019-08" db="EMBL/GenBank/DDBJ databases">
        <title>In-depth cultivation of the pig gut microbiome towards novel bacterial diversity and tailored functional studies.</title>
        <authorList>
            <person name="Wylensek D."/>
            <person name="Hitch T.C.A."/>
            <person name="Clavel T."/>
        </authorList>
    </citation>
    <scope>NUCLEOTIDE SEQUENCE [LARGE SCALE GENOMIC DNA]</scope>
    <source>
        <strain evidence="3 4">BBE-744-WT-12</strain>
    </source>
</reference>
<dbReference type="Proteomes" id="UP000435649">
    <property type="component" value="Unassembled WGS sequence"/>
</dbReference>
<gene>
    <name evidence="3" type="ORF">FYJ85_20635</name>
</gene>
<name>A0A844G6H1_9BACT</name>
<feature type="transmembrane region" description="Helical" evidence="1">
    <location>
        <begin position="40"/>
        <end position="57"/>
    </location>
</feature>
<organism evidence="3 4">
    <name type="scientific">Victivallis lenta</name>
    <dbReference type="NCBI Taxonomy" id="2606640"/>
    <lineage>
        <taxon>Bacteria</taxon>
        <taxon>Pseudomonadati</taxon>
        <taxon>Lentisphaerota</taxon>
        <taxon>Lentisphaeria</taxon>
        <taxon>Victivallales</taxon>
        <taxon>Victivallaceae</taxon>
        <taxon>Victivallis</taxon>
    </lineage>
</organism>
<dbReference type="AlphaFoldDB" id="A0A844G6H1"/>